<dbReference type="PROSITE" id="PS51502">
    <property type="entry name" value="S_R_A_B_BARREL"/>
    <property type="match status" value="1"/>
</dbReference>
<comment type="caution">
    <text evidence="2">The sequence shown here is derived from an EMBL/GenBank/DDBJ whole genome shotgun (WGS) entry which is preliminary data.</text>
</comment>
<sequence>MSVNVTATGITHFVAFTFGININQTQIDTVVQNMLALKEKCLNADGEPYMLSLSGGTNNNPDNRNEAITHGFVGGFASSADRDYYLHEDPVHLSFEASIVDLVSRAFAFDYTSDVFQPVSEL</sequence>
<dbReference type="InterPro" id="IPR011008">
    <property type="entry name" value="Dimeric_a/b-barrel"/>
</dbReference>
<name>A0ABR2XK30_9PEZI</name>
<dbReference type="Pfam" id="PF07876">
    <property type="entry name" value="Dabb"/>
    <property type="match status" value="1"/>
</dbReference>
<evidence type="ECO:0000259" key="1">
    <source>
        <dbReference type="PROSITE" id="PS51502"/>
    </source>
</evidence>
<evidence type="ECO:0000313" key="3">
    <source>
        <dbReference type="Proteomes" id="UP001465668"/>
    </source>
</evidence>
<dbReference type="Proteomes" id="UP001465668">
    <property type="component" value="Unassembled WGS sequence"/>
</dbReference>
<reference evidence="2 3" key="1">
    <citation type="submission" date="2024-02" db="EMBL/GenBank/DDBJ databases">
        <title>First draft genome assembly of two strains of Seiridium cardinale.</title>
        <authorList>
            <person name="Emiliani G."/>
            <person name="Scali E."/>
        </authorList>
    </citation>
    <scope>NUCLEOTIDE SEQUENCE [LARGE SCALE GENOMIC DNA]</scope>
    <source>
        <strain evidence="2 3">BM-138-000479</strain>
    </source>
</reference>
<dbReference type="Gene3D" id="3.30.70.100">
    <property type="match status" value="1"/>
</dbReference>
<evidence type="ECO:0000313" key="2">
    <source>
        <dbReference type="EMBL" id="KAK9774153.1"/>
    </source>
</evidence>
<feature type="domain" description="Stress-response A/B barrel" evidence="1">
    <location>
        <begin position="10"/>
        <end position="111"/>
    </location>
</feature>
<organism evidence="2 3">
    <name type="scientific">Seiridium cardinale</name>
    <dbReference type="NCBI Taxonomy" id="138064"/>
    <lineage>
        <taxon>Eukaryota</taxon>
        <taxon>Fungi</taxon>
        <taxon>Dikarya</taxon>
        <taxon>Ascomycota</taxon>
        <taxon>Pezizomycotina</taxon>
        <taxon>Sordariomycetes</taxon>
        <taxon>Xylariomycetidae</taxon>
        <taxon>Amphisphaeriales</taxon>
        <taxon>Sporocadaceae</taxon>
        <taxon>Seiridium</taxon>
    </lineage>
</organism>
<dbReference type="SUPFAM" id="SSF54909">
    <property type="entry name" value="Dimeric alpha+beta barrel"/>
    <property type="match status" value="1"/>
</dbReference>
<dbReference type="EMBL" id="JARVKM010000044">
    <property type="protein sequence ID" value="KAK9774153.1"/>
    <property type="molecule type" value="Genomic_DNA"/>
</dbReference>
<dbReference type="InterPro" id="IPR013097">
    <property type="entry name" value="Dabb"/>
</dbReference>
<dbReference type="SMART" id="SM00886">
    <property type="entry name" value="Dabb"/>
    <property type="match status" value="1"/>
</dbReference>
<gene>
    <name evidence="2" type="ORF">SCAR479_09267</name>
</gene>
<proteinExistence type="predicted"/>
<protein>
    <submittedName>
        <fullName evidence="2">Stress-response A/B barrel domain-containing protein</fullName>
    </submittedName>
</protein>
<accession>A0ABR2XK30</accession>
<keyword evidence="3" id="KW-1185">Reference proteome</keyword>